<proteinExistence type="predicted"/>
<accession>A0ABR1CZG9</accession>
<evidence type="ECO:0000313" key="1">
    <source>
        <dbReference type="EMBL" id="KAK6743683.1"/>
    </source>
</evidence>
<gene>
    <name evidence="1" type="primary">Necator_chrIII.g11537</name>
    <name evidence="1" type="ORF">RB195_010772</name>
</gene>
<dbReference type="EMBL" id="JAVFWL010000003">
    <property type="protein sequence ID" value="KAK6743683.1"/>
    <property type="molecule type" value="Genomic_DNA"/>
</dbReference>
<keyword evidence="2" id="KW-1185">Reference proteome</keyword>
<reference evidence="1 2" key="1">
    <citation type="submission" date="2023-08" db="EMBL/GenBank/DDBJ databases">
        <title>A Necator americanus chromosomal reference genome.</title>
        <authorList>
            <person name="Ilik V."/>
            <person name="Petrzelkova K.J."/>
            <person name="Pardy F."/>
            <person name="Fuh T."/>
            <person name="Niatou-Singa F.S."/>
            <person name="Gouil Q."/>
            <person name="Baker L."/>
            <person name="Ritchie M.E."/>
            <person name="Jex A.R."/>
            <person name="Gazzola D."/>
            <person name="Li H."/>
            <person name="Toshio Fujiwara R."/>
            <person name="Zhan B."/>
            <person name="Aroian R.V."/>
            <person name="Pafco B."/>
            <person name="Schwarz E.M."/>
        </authorList>
    </citation>
    <scope>NUCLEOTIDE SEQUENCE [LARGE SCALE GENOMIC DNA]</scope>
    <source>
        <strain evidence="1 2">Aroian</strain>
        <tissue evidence="1">Whole animal</tissue>
    </source>
</reference>
<name>A0ABR1CZG9_NECAM</name>
<organism evidence="1 2">
    <name type="scientific">Necator americanus</name>
    <name type="common">Human hookworm</name>
    <dbReference type="NCBI Taxonomy" id="51031"/>
    <lineage>
        <taxon>Eukaryota</taxon>
        <taxon>Metazoa</taxon>
        <taxon>Ecdysozoa</taxon>
        <taxon>Nematoda</taxon>
        <taxon>Chromadorea</taxon>
        <taxon>Rhabditida</taxon>
        <taxon>Rhabditina</taxon>
        <taxon>Rhabditomorpha</taxon>
        <taxon>Strongyloidea</taxon>
        <taxon>Ancylostomatidae</taxon>
        <taxon>Bunostominae</taxon>
        <taxon>Necator</taxon>
    </lineage>
</organism>
<dbReference type="Proteomes" id="UP001303046">
    <property type="component" value="Unassembled WGS sequence"/>
</dbReference>
<evidence type="ECO:0000313" key="2">
    <source>
        <dbReference type="Proteomes" id="UP001303046"/>
    </source>
</evidence>
<sequence>MTTSSTYVDECVADSTNLLRCGGVAPGLKVCLHIARNENEVSSLRAPAQRFPQCLAKEFQATAARRAACTHSVYSLNLATSPSLRRRQPRDVLHASRLLDYNKEILMGLSVQSRNPEVLWECRQHIARGLVFAKLFQFRPDREHLSLSCRFQAIQRHTATKRT</sequence>
<comment type="caution">
    <text evidence="1">The sequence shown here is derived from an EMBL/GenBank/DDBJ whole genome shotgun (WGS) entry which is preliminary data.</text>
</comment>
<protein>
    <submittedName>
        <fullName evidence="1">Uncharacterized protein</fullName>
    </submittedName>
</protein>